<dbReference type="STRING" id="1110509.Mhar_1760"/>
<feature type="domain" description="ABC transmembrane type-2" evidence="6">
    <location>
        <begin position="28"/>
        <end position="256"/>
    </location>
</feature>
<dbReference type="GO" id="GO:0043190">
    <property type="term" value="C:ATP-binding cassette (ABC) transporter complex"/>
    <property type="evidence" value="ECO:0007669"/>
    <property type="project" value="InterPro"/>
</dbReference>
<dbReference type="PATRIC" id="fig|1110509.7.peg.1957"/>
<name>G7WQX5_METH6</name>
<dbReference type="AlphaFoldDB" id="G7WQX5"/>
<keyword evidence="3 5" id="KW-1133">Transmembrane helix</keyword>
<evidence type="ECO:0000256" key="4">
    <source>
        <dbReference type="ARBA" id="ARBA00023136"/>
    </source>
</evidence>
<sequence length="258" mass="28159">MTSTAEDSLREMFAMIELEMRRLRHDRTEIYTRAIQPILWLAVFGSVMSEVRGIPTGGIPYIDYITPGVLLQSTIFVSVFYGLTIVWERETGILKRLLVAPASRSATVIGRSIASGVRAVVQALIIFPVAILLGVKFVPNPVYIVAAFIVLFLVSGGFAAISIFVASLMKTRERFMGLGQALIMPLFFASNALYPIELMPPALQYVALVNPLTYAVDAVRGLLISGDLSNLAVDVAAILVFDVLIFAVASVSFKKIIE</sequence>
<dbReference type="InterPro" id="IPR047817">
    <property type="entry name" value="ABC2_TM_bact-type"/>
</dbReference>
<dbReference type="PROSITE" id="PS51012">
    <property type="entry name" value="ABC_TM2"/>
    <property type="match status" value="1"/>
</dbReference>
<evidence type="ECO:0000256" key="5">
    <source>
        <dbReference type="SAM" id="Phobius"/>
    </source>
</evidence>
<proteinExistence type="predicted"/>
<feature type="transmembrane region" description="Helical" evidence="5">
    <location>
        <begin position="119"/>
        <end position="138"/>
    </location>
</feature>
<feature type="transmembrane region" description="Helical" evidence="5">
    <location>
        <begin position="231"/>
        <end position="253"/>
    </location>
</feature>
<evidence type="ECO:0000256" key="2">
    <source>
        <dbReference type="ARBA" id="ARBA00022692"/>
    </source>
</evidence>
<keyword evidence="4 5" id="KW-0472">Membrane</keyword>
<dbReference type="KEGG" id="mhi:Mhar_1760"/>
<dbReference type="EMBL" id="CP003117">
    <property type="protein sequence ID" value="AET65118.1"/>
    <property type="molecule type" value="Genomic_DNA"/>
</dbReference>
<feature type="transmembrane region" description="Helical" evidence="5">
    <location>
        <begin position="175"/>
        <end position="194"/>
    </location>
</feature>
<evidence type="ECO:0000313" key="8">
    <source>
        <dbReference type="Proteomes" id="UP000005877"/>
    </source>
</evidence>
<dbReference type="InterPro" id="IPR013525">
    <property type="entry name" value="ABC2_TM"/>
</dbReference>
<dbReference type="Proteomes" id="UP000005877">
    <property type="component" value="Chromosome"/>
</dbReference>
<evidence type="ECO:0000259" key="6">
    <source>
        <dbReference type="PROSITE" id="PS51012"/>
    </source>
</evidence>
<dbReference type="OrthoDB" id="147058at2157"/>
<dbReference type="Pfam" id="PF01061">
    <property type="entry name" value="ABC2_membrane"/>
    <property type="match status" value="1"/>
</dbReference>
<dbReference type="GO" id="GO:0140359">
    <property type="term" value="F:ABC-type transporter activity"/>
    <property type="evidence" value="ECO:0007669"/>
    <property type="project" value="InterPro"/>
</dbReference>
<dbReference type="RefSeq" id="WP_014587298.1">
    <property type="nucleotide sequence ID" value="NC_017527.1"/>
</dbReference>
<dbReference type="PIRSF" id="PIRSF006648">
    <property type="entry name" value="DrrB"/>
    <property type="match status" value="1"/>
</dbReference>
<dbReference type="GeneID" id="12510931"/>
<feature type="transmembrane region" description="Helical" evidence="5">
    <location>
        <begin position="30"/>
        <end position="49"/>
    </location>
</feature>
<dbReference type="HOGENOM" id="CLU_039483_2_3_2"/>
<dbReference type="InterPro" id="IPR051784">
    <property type="entry name" value="Nod_factor_ABC_transporter"/>
</dbReference>
<dbReference type="PANTHER" id="PTHR43229">
    <property type="entry name" value="NODULATION PROTEIN J"/>
    <property type="match status" value="1"/>
</dbReference>
<dbReference type="PRINTS" id="PR00164">
    <property type="entry name" value="ABC2TRNSPORT"/>
</dbReference>
<organism evidence="7 8">
    <name type="scientific">Methanothrix harundinacea (strain 6Ac)</name>
    <name type="common">Methanosaeta harundinacea</name>
    <dbReference type="NCBI Taxonomy" id="1110509"/>
    <lineage>
        <taxon>Archaea</taxon>
        <taxon>Methanobacteriati</taxon>
        <taxon>Methanobacteriota</taxon>
        <taxon>Stenosarchaea group</taxon>
        <taxon>Methanomicrobia</taxon>
        <taxon>Methanotrichales</taxon>
        <taxon>Methanotrichaceae</taxon>
        <taxon>Methanothrix</taxon>
    </lineage>
</organism>
<protein>
    <submittedName>
        <fullName evidence="7">ABC-2 type transporter</fullName>
    </submittedName>
</protein>
<feature type="transmembrane region" description="Helical" evidence="5">
    <location>
        <begin position="144"/>
        <end position="168"/>
    </location>
</feature>
<evidence type="ECO:0000313" key="7">
    <source>
        <dbReference type="EMBL" id="AET65118.1"/>
    </source>
</evidence>
<comment type="subcellular location">
    <subcellularLocation>
        <location evidence="1">Membrane</location>
        <topology evidence="1">Multi-pass membrane protein</topology>
    </subcellularLocation>
</comment>
<reference evidence="7 8" key="1">
    <citation type="journal article" date="2012" name="PLoS ONE">
        <title>The genome characteristics and predicted function of methyl-group oxidation pathway in the obligate aceticlastic methanogens, Methanosaeta spp.</title>
        <authorList>
            <person name="Zhu J."/>
            <person name="Zheng H."/>
            <person name="Ai G."/>
            <person name="Zhang G."/>
            <person name="Liu D."/>
            <person name="Liu X."/>
            <person name="Dong X."/>
        </authorList>
    </citation>
    <scope>NUCLEOTIDE SEQUENCE [LARGE SCALE GENOMIC DNA]</scope>
    <source>
        <strain evidence="7 8">6Ac</strain>
    </source>
</reference>
<keyword evidence="8" id="KW-1185">Reference proteome</keyword>
<feature type="transmembrane region" description="Helical" evidence="5">
    <location>
        <begin position="69"/>
        <end position="87"/>
    </location>
</feature>
<dbReference type="InterPro" id="IPR000412">
    <property type="entry name" value="ABC_2_transport"/>
</dbReference>
<keyword evidence="2 5" id="KW-0812">Transmembrane</keyword>
<gene>
    <name evidence="7" type="ordered locus">Mhar_1760</name>
</gene>
<evidence type="ECO:0000256" key="1">
    <source>
        <dbReference type="ARBA" id="ARBA00004141"/>
    </source>
</evidence>
<accession>G7WQX5</accession>
<evidence type="ECO:0000256" key="3">
    <source>
        <dbReference type="ARBA" id="ARBA00022989"/>
    </source>
</evidence>
<dbReference type="PANTHER" id="PTHR43229:SF2">
    <property type="entry name" value="NODULATION PROTEIN J"/>
    <property type="match status" value="1"/>
</dbReference>